<keyword evidence="2" id="KW-0186">Copper</keyword>
<dbReference type="EMBL" id="JAPWDO010000005">
    <property type="protein sequence ID" value="KAJ5471444.1"/>
    <property type="molecule type" value="Genomic_DNA"/>
</dbReference>
<dbReference type="InterPro" id="IPR002227">
    <property type="entry name" value="Tyrosinase_Cu-bd"/>
</dbReference>
<dbReference type="OrthoDB" id="6132182at2759"/>
<protein>
    <recommendedName>
        <fullName evidence="4">Tyrosinase copper-binding domain-containing protein</fullName>
    </recommendedName>
</protein>
<evidence type="ECO:0000259" key="4">
    <source>
        <dbReference type="Pfam" id="PF00264"/>
    </source>
</evidence>
<accession>A0A9X0BLC2</accession>
<dbReference type="PRINTS" id="PR00092">
    <property type="entry name" value="TYROSINASE"/>
</dbReference>
<reference evidence="5" key="1">
    <citation type="submission" date="2022-12" db="EMBL/GenBank/DDBJ databases">
        <authorList>
            <person name="Petersen C."/>
        </authorList>
    </citation>
    <scope>NUCLEOTIDE SEQUENCE</scope>
    <source>
        <strain evidence="5">IBT 17660</strain>
    </source>
</reference>
<sequence>MGLGDGIRRNIAKVSKEERDLYIDAVKQLNQIYYSPTGSRTDFPAGHVSYWFKQDEIHQSSHIHGCPAFLPWHREMCNRYEALLRTIHPELSLHYWDWNLDPSAMPDGQGGVINIFDADFMGNADGTVNGGSVGEPLLSAGFYLVNPSDPNPGDGKFRDNRSPVVINKPNPNDPSTWNYPPHYNPADPPKTLTRNKQAGPPPVGVPGSRWAKDADFFNANTWEEFRDLMYGYEQGTSQNSAHGEAHGYIGGNLRNPHISFRDPFVFLLHSNVDRLWAMWQLQPGHAERLDPTQVYNTEGNTTGTGDIESDAFWGILSPLEPWAGFTAQTTATGIIENLLPIRPWFAPENEENQMGNYKTSMDVSVVTPPSYDTAPHSN</sequence>
<reference evidence="5" key="2">
    <citation type="journal article" date="2023" name="IMA Fungus">
        <title>Comparative genomic study of the Penicillium genus elucidates a diverse pangenome and 15 lateral gene transfer events.</title>
        <authorList>
            <person name="Petersen C."/>
            <person name="Sorensen T."/>
            <person name="Nielsen M.R."/>
            <person name="Sondergaard T.E."/>
            <person name="Sorensen J.L."/>
            <person name="Fitzpatrick D.A."/>
            <person name="Frisvad J.C."/>
            <person name="Nielsen K.L."/>
        </authorList>
    </citation>
    <scope>NUCLEOTIDE SEQUENCE</scope>
    <source>
        <strain evidence="5">IBT 17660</strain>
    </source>
</reference>
<evidence type="ECO:0000256" key="2">
    <source>
        <dbReference type="ARBA" id="ARBA00023008"/>
    </source>
</evidence>
<dbReference type="AlphaFoldDB" id="A0A9X0BLC2"/>
<evidence type="ECO:0000256" key="1">
    <source>
        <dbReference type="ARBA" id="ARBA00022723"/>
    </source>
</evidence>
<feature type="domain" description="Tyrosinase copper-binding" evidence="4">
    <location>
        <begin position="53"/>
        <end position="281"/>
    </location>
</feature>
<feature type="region of interest" description="Disordered" evidence="3">
    <location>
        <begin position="169"/>
        <end position="207"/>
    </location>
</feature>
<dbReference type="InterPro" id="IPR050316">
    <property type="entry name" value="Tyrosinase/Hemocyanin"/>
</dbReference>
<organism evidence="5 6">
    <name type="scientific">Penicillium desertorum</name>
    <dbReference type="NCBI Taxonomy" id="1303715"/>
    <lineage>
        <taxon>Eukaryota</taxon>
        <taxon>Fungi</taxon>
        <taxon>Dikarya</taxon>
        <taxon>Ascomycota</taxon>
        <taxon>Pezizomycotina</taxon>
        <taxon>Eurotiomycetes</taxon>
        <taxon>Eurotiomycetidae</taxon>
        <taxon>Eurotiales</taxon>
        <taxon>Aspergillaceae</taxon>
        <taxon>Penicillium</taxon>
    </lineage>
</organism>
<keyword evidence="1" id="KW-0479">Metal-binding</keyword>
<proteinExistence type="predicted"/>
<comment type="caution">
    <text evidence="5">The sequence shown here is derived from an EMBL/GenBank/DDBJ whole genome shotgun (WGS) entry which is preliminary data.</text>
</comment>
<dbReference type="PANTHER" id="PTHR11474">
    <property type="entry name" value="TYROSINASE FAMILY MEMBER"/>
    <property type="match status" value="1"/>
</dbReference>
<evidence type="ECO:0000256" key="3">
    <source>
        <dbReference type="SAM" id="MobiDB-lite"/>
    </source>
</evidence>
<dbReference type="Gene3D" id="1.10.1280.10">
    <property type="entry name" value="Di-copper center containing domain from catechol oxidase"/>
    <property type="match status" value="1"/>
</dbReference>
<keyword evidence="6" id="KW-1185">Reference proteome</keyword>
<dbReference type="Pfam" id="PF00264">
    <property type="entry name" value="Tyrosinase"/>
    <property type="match status" value="1"/>
</dbReference>
<feature type="compositionally biased region" description="Polar residues" evidence="3">
    <location>
        <begin position="169"/>
        <end position="178"/>
    </location>
</feature>
<dbReference type="Proteomes" id="UP001147760">
    <property type="component" value="Unassembled WGS sequence"/>
</dbReference>
<evidence type="ECO:0000313" key="5">
    <source>
        <dbReference type="EMBL" id="KAJ5471444.1"/>
    </source>
</evidence>
<dbReference type="PANTHER" id="PTHR11474:SF126">
    <property type="entry name" value="TYROSINASE-LIKE PROTEIN TYR-1-RELATED"/>
    <property type="match status" value="1"/>
</dbReference>
<evidence type="ECO:0000313" key="6">
    <source>
        <dbReference type="Proteomes" id="UP001147760"/>
    </source>
</evidence>
<gene>
    <name evidence="5" type="ORF">N7530_008801</name>
</gene>
<dbReference type="SUPFAM" id="SSF48056">
    <property type="entry name" value="Di-copper centre-containing domain"/>
    <property type="match status" value="1"/>
</dbReference>
<dbReference type="GO" id="GO:0046872">
    <property type="term" value="F:metal ion binding"/>
    <property type="evidence" value="ECO:0007669"/>
    <property type="project" value="UniProtKB-KW"/>
</dbReference>
<name>A0A9X0BLC2_9EURO</name>
<dbReference type="InterPro" id="IPR008922">
    <property type="entry name" value="Di-copper_centre_dom_sf"/>
</dbReference>
<dbReference type="GO" id="GO:0016491">
    <property type="term" value="F:oxidoreductase activity"/>
    <property type="evidence" value="ECO:0007669"/>
    <property type="project" value="InterPro"/>
</dbReference>